<keyword evidence="2" id="KW-1185">Reference proteome</keyword>
<protein>
    <submittedName>
        <fullName evidence="3">Lysine-specific demethylase 6B-like</fullName>
    </submittedName>
</protein>
<feature type="region of interest" description="Disordered" evidence="1">
    <location>
        <begin position="336"/>
        <end position="359"/>
    </location>
</feature>
<dbReference type="RefSeq" id="XP_020856176.1">
    <property type="nucleotide sequence ID" value="XM_021000517.1"/>
</dbReference>
<gene>
    <name evidence="3" type="primary">LOC110217937</name>
</gene>
<feature type="compositionally biased region" description="Low complexity" evidence="1">
    <location>
        <begin position="38"/>
        <end position="49"/>
    </location>
</feature>
<feature type="region of interest" description="Disordered" evidence="1">
    <location>
        <begin position="198"/>
        <end position="226"/>
    </location>
</feature>
<evidence type="ECO:0000313" key="3">
    <source>
        <dbReference type="RefSeq" id="XP_020856176.1"/>
    </source>
</evidence>
<organism evidence="2 3">
    <name type="scientific">Phascolarctos cinereus</name>
    <name type="common">Koala</name>
    <dbReference type="NCBI Taxonomy" id="38626"/>
    <lineage>
        <taxon>Eukaryota</taxon>
        <taxon>Metazoa</taxon>
        <taxon>Chordata</taxon>
        <taxon>Craniata</taxon>
        <taxon>Vertebrata</taxon>
        <taxon>Euteleostomi</taxon>
        <taxon>Mammalia</taxon>
        <taxon>Metatheria</taxon>
        <taxon>Diprotodontia</taxon>
        <taxon>Phascolarctidae</taxon>
        <taxon>Phascolarctos</taxon>
    </lineage>
</organism>
<feature type="region of interest" description="Disordered" evidence="1">
    <location>
        <begin position="29"/>
        <end position="61"/>
    </location>
</feature>
<sequence length="419" mass="44523">MQSVYRQPFLGLSLRGPLHGTISLLASSPARGGGAGCSGSATCYSSTGSHRPPPPRRDVPEVGGLVTQGRLSTRIGCRGCGSCSATRSLRSCSLYGRVPVPPLPPPLLPPPLPSPPSPPPPPPPRDDHRRSLRCSRRHHRLLRRLRLGTGCMIRPQSSMSKHIPVSVRCASRGQAKALGVAAAAATFVSFLPPRADRLREPCGSGRPPCGRTGGRDGDVGERRSWPVMPGFGPPRLLCPGRFRYRQAAVGSGGDRFTLPTPPRRPPGARSGWGPRGGSCAWVRSGGDGRRWRVGRAARHKSHFVTAASALVPGGRRAPAVGEPPADRRAVSRVPLCSGEKESGPTGPTAPGRVNDPRTPEASGGAVLWCSWSHIYGVSEGQWRLLPGTARPLCRQVNCRNSLLLHQEAPLRAVNLDTKC</sequence>
<feature type="region of interest" description="Disordered" evidence="1">
    <location>
        <begin position="252"/>
        <end position="279"/>
    </location>
</feature>
<dbReference type="GeneID" id="110217937"/>
<dbReference type="KEGG" id="pcw:110217937"/>
<accession>A0A6P5LK55</accession>
<feature type="compositionally biased region" description="Basic and acidic residues" evidence="1">
    <location>
        <begin position="213"/>
        <end position="224"/>
    </location>
</feature>
<reference evidence="3" key="1">
    <citation type="submission" date="2025-08" db="UniProtKB">
        <authorList>
            <consortium name="RefSeq"/>
        </authorList>
    </citation>
    <scope>IDENTIFICATION</scope>
    <source>
        <tissue evidence="3">Spleen</tissue>
    </source>
</reference>
<feature type="compositionally biased region" description="Pro residues" evidence="1">
    <location>
        <begin position="105"/>
        <end position="123"/>
    </location>
</feature>
<feature type="region of interest" description="Disordered" evidence="1">
    <location>
        <begin position="105"/>
        <end position="134"/>
    </location>
</feature>
<evidence type="ECO:0000256" key="1">
    <source>
        <dbReference type="SAM" id="MobiDB-lite"/>
    </source>
</evidence>
<evidence type="ECO:0000313" key="2">
    <source>
        <dbReference type="Proteomes" id="UP000515140"/>
    </source>
</evidence>
<dbReference type="AlphaFoldDB" id="A0A6P5LK55"/>
<dbReference type="InParanoid" id="A0A6P5LK55"/>
<name>A0A6P5LK55_PHACI</name>
<proteinExistence type="predicted"/>
<dbReference type="Proteomes" id="UP000515140">
    <property type="component" value="Unplaced"/>
</dbReference>